<keyword evidence="4" id="KW-1133">Transmembrane helix</keyword>
<dbReference type="Proteomes" id="UP001321582">
    <property type="component" value="Chromosome"/>
</dbReference>
<evidence type="ECO:0000256" key="1">
    <source>
        <dbReference type="ARBA" id="ARBA00023224"/>
    </source>
</evidence>
<evidence type="ECO:0000313" key="8">
    <source>
        <dbReference type="Proteomes" id="UP001321582"/>
    </source>
</evidence>
<dbReference type="Gene3D" id="6.10.340.10">
    <property type="match status" value="1"/>
</dbReference>
<dbReference type="Pfam" id="PF00672">
    <property type="entry name" value="HAMP"/>
    <property type="match status" value="1"/>
</dbReference>
<evidence type="ECO:0000256" key="3">
    <source>
        <dbReference type="PROSITE-ProRule" id="PRU00284"/>
    </source>
</evidence>
<feature type="domain" description="Methyl-accepting transducer" evidence="5">
    <location>
        <begin position="230"/>
        <end position="470"/>
    </location>
</feature>
<sequence length="532" mass="58461">MKLRNKFIIPTVGTVILIFIVMIWVVRNRDYKIGMAELNSKVERVSSIIGFTNINNIWNFDEDGMKKNLNSFFKDKEIISIVLKDADGNVASKVERKGKGDLIKKDIKIVNGSDKVGTAEVVFTDYYVKSSISSQVNFLIITVIIIILILIIVIFIISKMITNPIDDMVKILNKVAGKDLREKVVIKTKDEIGVLGKNINNVVDILKESVSDISVRASNLTAISENLAAASEESFRSVENVGEILEDAKLKAKDSVSYLDNINEIMLEMDKYLEQNDKNSKQTSQDASNTVESVKEGVEIVTKVAISMEDVKVQVATSSDTVLKLAGLLEKIDDFSQVITKISEQTNLLALNAAIEAARAGEAGKGFAVVATEVKNLAEESNKAAEEIGNMVKNIRSEANRSVEMMKETQNRVTDGSEKLSLATKVLNEINSYGANMAKNISTIVESLETQNREQLKIKDELATAVKASNDNYSSMETASEGLKDQIGAVQVVSESATEVVNNSENLAGLVSEFKLSLEKSEQNEKGLKEKN</sequence>
<evidence type="ECO:0000256" key="4">
    <source>
        <dbReference type="SAM" id="Phobius"/>
    </source>
</evidence>
<dbReference type="GO" id="GO:0007165">
    <property type="term" value="P:signal transduction"/>
    <property type="evidence" value="ECO:0007669"/>
    <property type="project" value="UniProtKB-KW"/>
</dbReference>
<dbReference type="AlphaFoldDB" id="A0AAU9DG89"/>
<dbReference type="GO" id="GO:0016020">
    <property type="term" value="C:membrane"/>
    <property type="evidence" value="ECO:0007669"/>
    <property type="project" value="InterPro"/>
</dbReference>
<feature type="transmembrane region" description="Helical" evidence="4">
    <location>
        <begin position="6"/>
        <end position="26"/>
    </location>
</feature>
<dbReference type="EMBL" id="AP027059">
    <property type="protein sequence ID" value="BDU49694.1"/>
    <property type="molecule type" value="Genomic_DNA"/>
</dbReference>
<dbReference type="SMART" id="SM00283">
    <property type="entry name" value="MA"/>
    <property type="match status" value="1"/>
</dbReference>
<dbReference type="InterPro" id="IPR004089">
    <property type="entry name" value="MCPsignal_dom"/>
</dbReference>
<feature type="domain" description="HAMP" evidence="6">
    <location>
        <begin position="159"/>
        <end position="211"/>
    </location>
</feature>
<dbReference type="PANTHER" id="PTHR32089:SF112">
    <property type="entry name" value="LYSOZYME-LIKE PROTEIN-RELATED"/>
    <property type="match status" value="1"/>
</dbReference>
<keyword evidence="4" id="KW-0812">Transmembrane</keyword>
<evidence type="ECO:0000256" key="2">
    <source>
        <dbReference type="ARBA" id="ARBA00029447"/>
    </source>
</evidence>
<evidence type="ECO:0000259" key="5">
    <source>
        <dbReference type="PROSITE" id="PS50111"/>
    </source>
</evidence>
<organism evidence="7 8">
    <name type="scientific">Haliovirga abyssi</name>
    <dbReference type="NCBI Taxonomy" id="2996794"/>
    <lineage>
        <taxon>Bacteria</taxon>
        <taxon>Fusobacteriati</taxon>
        <taxon>Fusobacteriota</taxon>
        <taxon>Fusobacteriia</taxon>
        <taxon>Fusobacteriales</taxon>
        <taxon>Haliovirgaceae</taxon>
        <taxon>Haliovirga</taxon>
    </lineage>
</organism>
<dbReference type="Gene3D" id="1.10.287.950">
    <property type="entry name" value="Methyl-accepting chemotaxis protein"/>
    <property type="match status" value="1"/>
</dbReference>
<dbReference type="Pfam" id="PF00015">
    <property type="entry name" value="MCPsignal"/>
    <property type="match status" value="1"/>
</dbReference>
<dbReference type="RefSeq" id="WP_307904640.1">
    <property type="nucleotide sequence ID" value="NZ_AP027059.1"/>
</dbReference>
<gene>
    <name evidence="7" type="ORF">HLVA_02630</name>
</gene>
<feature type="transmembrane region" description="Helical" evidence="4">
    <location>
        <begin position="136"/>
        <end position="157"/>
    </location>
</feature>
<keyword evidence="1 3" id="KW-0807">Transducer</keyword>
<evidence type="ECO:0008006" key="9">
    <source>
        <dbReference type="Google" id="ProtNLM"/>
    </source>
</evidence>
<keyword evidence="8" id="KW-1185">Reference proteome</keyword>
<dbReference type="InterPro" id="IPR003660">
    <property type="entry name" value="HAMP_dom"/>
</dbReference>
<dbReference type="KEGG" id="haby:HLVA_02630"/>
<reference evidence="7 8" key="1">
    <citation type="submission" date="2022-11" db="EMBL/GenBank/DDBJ databases">
        <title>Haliovirga abyssi gen. nov., sp. nov., a mesophilic fermentative bacterium isolated from the Iheya North hydrothermal field and the proposal of Haliovirgaceae fam. nov.</title>
        <authorList>
            <person name="Miyazaki U."/>
            <person name="Tame A."/>
            <person name="Miyazaki J."/>
            <person name="Takai K."/>
            <person name="Sawayama S."/>
            <person name="Kitajima M."/>
            <person name="Okamoto A."/>
            <person name="Nakagawa S."/>
        </authorList>
    </citation>
    <scope>NUCLEOTIDE SEQUENCE [LARGE SCALE GENOMIC DNA]</scope>
    <source>
        <strain evidence="7 8">IC12</strain>
    </source>
</reference>
<proteinExistence type="inferred from homology"/>
<evidence type="ECO:0000313" key="7">
    <source>
        <dbReference type="EMBL" id="BDU49694.1"/>
    </source>
</evidence>
<dbReference type="CDD" id="cd06225">
    <property type="entry name" value="HAMP"/>
    <property type="match status" value="1"/>
</dbReference>
<dbReference type="SUPFAM" id="SSF58104">
    <property type="entry name" value="Methyl-accepting chemotaxis protein (MCP) signaling domain"/>
    <property type="match status" value="1"/>
</dbReference>
<dbReference type="PANTHER" id="PTHR32089">
    <property type="entry name" value="METHYL-ACCEPTING CHEMOTAXIS PROTEIN MCPB"/>
    <property type="match status" value="1"/>
</dbReference>
<dbReference type="SMART" id="SM00304">
    <property type="entry name" value="HAMP"/>
    <property type="match status" value="1"/>
</dbReference>
<evidence type="ECO:0000259" key="6">
    <source>
        <dbReference type="PROSITE" id="PS50885"/>
    </source>
</evidence>
<dbReference type="PROSITE" id="PS50111">
    <property type="entry name" value="CHEMOTAXIS_TRANSDUC_2"/>
    <property type="match status" value="1"/>
</dbReference>
<name>A0AAU9DG89_9FUSO</name>
<keyword evidence="4" id="KW-0472">Membrane</keyword>
<dbReference type="PROSITE" id="PS50885">
    <property type="entry name" value="HAMP"/>
    <property type="match status" value="1"/>
</dbReference>
<accession>A0AAU9DG89</accession>
<comment type="similarity">
    <text evidence="2">Belongs to the methyl-accepting chemotaxis (MCP) protein family.</text>
</comment>
<protein>
    <recommendedName>
        <fullName evidence="9">Methyl-accepting chemotaxis protein</fullName>
    </recommendedName>
</protein>